<evidence type="ECO:0000256" key="1">
    <source>
        <dbReference type="SAM" id="Phobius"/>
    </source>
</evidence>
<dbReference type="InterPro" id="IPR032347">
    <property type="entry name" value="DUF4864"/>
</dbReference>
<name>A0AAW9RTC4_9BACT</name>
<dbReference type="Pfam" id="PF16156">
    <property type="entry name" value="DUF4864"/>
    <property type="match status" value="1"/>
</dbReference>
<dbReference type="PANTHER" id="PTHR35716">
    <property type="entry name" value="OS05G0574700 PROTEIN-RELATED"/>
    <property type="match status" value="1"/>
</dbReference>
<dbReference type="RefSeq" id="WP_346820791.1">
    <property type="nucleotide sequence ID" value="NZ_JBDKWZ010000004.1"/>
</dbReference>
<organism evidence="2 3">
    <name type="scientific">Rapidithrix thailandica</name>
    <dbReference type="NCBI Taxonomy" id="413964"/>
    <lineage>
        <taxon>Bacteria</taxon>
        <taxon>Pseudomonadati</taxon>
        <taxon>Bacteroidota</taxon>
        <taxon>Cytophagia</taxon>
        <taxon>Cytophagales</taxon>
        <taxon>Flammeovirgaceae</taxon>
        <taxon>Rapidithrix</taxon>
    </lineage>
</organism>
<keyword evidence="1" id="KW-1133">Transmembrane helix</keyword>
<evidence type="ECO:0000313" key="2">
    <source>
        <dbReference type="EMBL" id="MEN7548009.1"/>
    </source>
</evidence>
<protein>
    <submittedName>
        <fullName evidence="2">DUF4864 domain-containing protein</fullName>
    </submittedName>
</protein>
<accession>A0AAW9RTC4</accession>
<comment type="caution">
    <text evidence="2">The sequence shown here is derived from an EMBL/GenBank/DDBJ whole genome shotgun (WGS) entry which is preliminary data.</text>
</comment>
<dbReference type="Proteomes" id="UP001403385">
    <property type="component" value="Unassembled WGS sequence"/>
</dbReference>
<dbReference type="AlphaFoldDB" id="A0AAW9RTC4"/>
<proteinExistence type="predicted"/>
<gene>
    <name evidence="2" type="ORF">AAG747_08815</name>
</gene>
<reference evidence="2 3" key="1">
    <citation type="submission" date="2024-04" db="EMBL/GenBank/DDBJ databases">
        <title>Novel genus in family Flammeovirgaceae.</title>
        <authorList>
            <person name="Nguyen T.H."/>
            <person name="Vuong T.Q."/>
            <person name="Le H."/>
            <person name="Kim S.-G."/>
        </authorList>
    </citation>
    <scope>NUCLEOTIDE SEQUENCE [LARGE SCALE GENOMIC DNA]</scope>
    <source>
        <strain evidence="2 3">JCM 23209</strain>
    </source>
</reference>
<keyword evidence="1" id="KW-0472">Membrane</keyword>
<keyword evidence="3" id="KW-1185">Reference proteome</keyword>
<keyword evidence="1" id="KW-0812">Transmembrane</keyword>
<dbReference type="EMBL" id="JBDKWZ010000004">
    <property type="protein sequence ID" value="MEN7548009.1"/>
    <property type="molecule type" value="Genomic_DNA"/>
</dbReference>
<sequence>MSYSKTHAKILVHLMFVVAIIILSIILTSHTAQNTLSTSPADLSPMDVVQQQLKALQTNPLDDKGIQHAYQFTSPQQKWQNGGWEQYSFQLKNSFCKELLNCQHFELMALDVHGERAQQLVKVINHEGKAFTFMFELTKYHSGWLTDNIAYLKALPAPQV</sequence>
<evidence type="ECO:0000313" key="3">
    <source>
        <dbReference type="Proteomes" id="UP001403385"/>
    </source>
</evidence>
<feature type="transmembrane region" description="Helical" evidence="1">
    <location>
        <begin position="12"/>
        <end position="32"/>
    </location>
</feature>